<feature type="region of interest" description="Disordered" evidence="1">
    <location>
        <begin position="99"/>
        <end position="138"/>
    </location>
</feature>
<protein>
    <recommendedName>
        <fullName evidence="5">HdeA/HdeB family protein</fullName>
    </recommendedName>
</protein>
<sequence>MCRKGFVGLSAAVLAMLTGPGAAQVADLRQASCAQFLEMPAAERTQLALWLHGYYAGAAQRSSLDRGKLEEGAGALQQACSQNRAMPLIGIEARAALMGEPNPLAPPPSPPAAPAPQVAPASPAATAPAAPGRPTPLR</sequence>
<dbReference type="InterPro" id="IPR010486">
    <property type="entry name" value="HNS-dep_expression_A/B"/>
</dbReference>
<dbReference type="Proteomes" id="UP000323142">
    <property type="component" value="Unassembled WGS sequence"/>
</dbReference>
<evidence type="ECO:0000256" key="1">
    <source>
        <dbReference type="SAM" id="MobiDB-lite"/>
    </source>
</evidence>
<dbReference type="OrthoDB" id="8162959at2"/>
<accession>A0A5B2W062</accession>
<keyword evidence="4" id="KW-1185">Reference proteome</keyword>
<keyword evidence="2" id="KW-0732">Signal</keyword>
<feature type="signal peptide" evidence="2">
    <location>
        <begin position="1"/>
        <end position="25"/>
    </location>
</feature>
<evidence type="ECO:0008006" key="5">
    <source>
        <dbReference type="Google" id="ProtNLM"/>
    </source>
</evidence>
<reference evidence="3 4" key="1">
    <citation type="submission" date="2019-09" db="EMBL/GenBank/DDBJ databases">
        <title>Salinarimonas rosea gen. nov., sp. nov., a new member of the a-2 subgroup of the Proteobacteria.</title>
        <authorList>
            <person name="Liu J."/>
        </authorList>
    </citation>
    <scope>NUCLEOTIDE SEQUENCE [LARGE SCALE GENOMIC DNA]</scope>
    <source>
        <strain evidence="3 4">BN140002</strain>
    </source>
</reference>
<dbReference type="Pfam" id="PF06411">
    <property type="entry name" value="HdeA"/>
    <property type="match status" value="1"/>
</dbReference>
<feature type="compositionally biased region" description="Low complexity" evidence="1">
    <location>
        <begin position="115"/>
        <end position="130"/>
    </location>
</feature>
<organism evidence="3 4">
    <name type="scientific">Salinarimonas soli</name>
    <dbReference type="NCBI Taxonomy" id="1638099"/>
    <lineage>
        <taxon>Bacteria</taxon>
        <taxon>Pseudomonadati</taxon>
        <taxon>Pseudomonadota</taxon>
        <taxon>Alphaproteobacteria</taxon>
        <taxon>Hyphomicrobiales</taxon>
        <taxon>Salinarimonadaceae</taxon>
        <taxon>Salinarimonas</taxon>
    </lineage>
</organism>
<name>A0A5B2W062_9HYPH</name>
<proteinExistence type="predicted"/>
<evidence type="ECO:0000313" key="3">
    <source>
        <dbReference type="EMBL" id="KAA2243972.1"/>
    </source>
</evidence>
<evidence type="ECO:0000256" key="2">
    <source>
        <dbReference type="SAM" id="SignalP"/>
    </source>
</evidence>
<evidence type="ECO:0000313" key="4">
    <source>
        <dbReference type="Proteomes" id="UP000323142"/>
    </source>
</evidence>
<gene>
    <name evidence="3" type="ORF">F0L46_01615</name>
</gene>
<dbReference type="EMBL" id="VUOA01000005">
    <property type="protein sequence ID" value="KAA2243972.1"/>
    <property type="molecule type" value="Genomic_DNA"/>
</dbReference>
<comment type="caution">
    <text evidence="3">The sequence shown here is derived from an EMBL/GenBank/DDBJ whole genome shotgun (WGS) entry which is preliminary data.</text>
</comment>
<dbReference type="AlphaFoldDB" id="A0A5B2W062"/>
<feature type="compositionally biased region" description="Pro residues" evidence="1">
    <location>
        <begin position="103"/>
        <end position="114"/>
    </location>
</feature>
<feature type="chain" id="PRO_5022702590" description="HdeA/HdeB family protein" evidence="2">
    <location>
        <begin position="26"/>
        <end position="138"/>
    </location>
</feature>
<reference evidence="3 4" key="2">
    <citation type="submission" date="2019-09" db="EMBL/GenBank/DDBJ databases">
        <authorList>
            <person name="Jin C."/>
        </authorList>
    </citation>
    <scope>NUCLEOTIDE SEQUENCE [LARGE SCALE GENOMIC DNA]</scope>
    <source>
        <strain evidence="3 4">BN140002</strain>
    </source>
</reference>
<dbReference type="RefSeq" id="WP_149815284.1">
    <property type="nucleotide sequence ID" value="NZ_VUOA01000005.1"/>
</dbReference>